<dbReference type="KEGG" id="ppsr:I6J18_22870"/>
<organism evidence="2 3">
    <name type="scientific">Peribacillus psychrosaccharolyticus</name>
    <name type="common">Bacillus psychrosaccharolyticus</name>
    <dbReference type="NCBI Taxonomy" id="1407"/>
    <lineage>
        <taxon>Bacteria</taxon>
        <taxon>Bacillati</taxon>
        <taxon>Bacillota</taxon>
        <taxon>Bacilli</taxon>
        <taxon>Bacillales</taxon>
        <taxon>Bacillaceae</taxon>
        <taxon>Peribacillus</taxon>
    </lineage>
</organism>
<dbReference type="Proteomes" id="UP000595254">
    <property type="component" value="Chromosome"/>
</dbReference>
<dbReference type="PROSITE" id="PS51257">
    <property type="entry name" value="PROKAR_LIPOPROTEIN"/>
    <property type="match status" value="1"/>
</dbReference>
<dbReference type="AlphaFoldDB" id="A0A974S1L0"/>
<evidence type="ECO:0000256" key="1">
    <source>
        <dbReference type="SAM" id="Coils"/>
    </source>
</evidence>
<keyword evidence="1" id="KW-0175">Coiled coil</keyword>
<dbReference type="RefSeq" id="WP_040376122.1">
    <property type="nucleotide sequence ID" value="NZ_CP068053.1"/>
</dbReference>
<dbReference type="EMBL" id="CP068053">
    <property type="protein sequence ID" value="QQT00370.1"/>
    <property type="molecule type" value="Genomic_DNA"/>
</dbReference>
<sequence>MGKKFSFSCFIFSVLFLCSCSITTSTENERQDEEVKILDENLDLKAKVTDLEEEIERLKRNYKITEHAKEDVYLFLQAMRERNLEELKRRVAGNAQLDASGIVFNNGQSLPFEEDNHEQELVFVRLSEEEGDVEAGKLVYDVLPESDTTEQLKLELIRQHDIWKISNFTKQHL</sequence>
<feature type="coiled-coil region" evidence="1">
    <location>
        <begin position="41"/>
        <end position="68"/>
    </location>
</feature>
<evidence type="ECO:0008006" key="4">
    <source>
        <dbReference type="Google" id="ProtNLM"/>
    </source>
</evidence>
<evidence type="ECO:0000313" key="3">
    <source>
        <dbReference type="Proteomes" id="UP000595254"/>
    </source>
</evidence>
<keyword evidence="3" id="KW-1185">Reference proteome</keyword>
<accession>A0A974S1L0</accession>
<name>A0A974S1L0_PERPY</name>
<protein>
    <recommendedName>
        <fullName evidence="4">Lipoprotein</fullName>
    </recommendedName>
</protein>
<gene>
    <name evidence="2" type="ORF">I6J18_22870</name>
</gene>
<proteinExistence type="predicted"/>
<reference evidence="2 3" key="1">
    <citation type="submission" date="2021-01" db="EMBL/GenBank/DDBJ databases">
        <title>FDA dAtabase for Regulatory Grade micrObial Sequences (FDA-ARGOS): Supporting development and validation of Infectious Disease Dx tests.</title>
        <authorList>
            <person name="Nelson B."/>
            <person name="Plummer A."/>
            <person name="Tallon L."/>
            <person name="Sadzewicz L."/>
            <person name="Zhao X."/>
            <person name="Boylan J."/>
            <person name="Ott S."/>
            <person name="Bowen H."/>
            <person name="Vavikolanu K."/>
            <person name="Mehta A."/>
            <person name="Aluvathingal J."/>
            <person name="Nadendla S."/>
            <person name="Myers T."/>
            <person name="Yan Y."/>
            <person name="Sichtig H."/>
        </authorList>
    </citation>
    <scope>NUCLEOTIDE SEQUENCE [LARGE SCALE GENOMIC DNA]</scope>
    <source>
        <strain evidence="2 3">FDAARGOS_1161</strain>
    </source>
</reference>
<evidence type="ECO:0000313" key="2">
    <source>
        <dbReference type="EMBL" id="QQT00370.1"/>
    </source>
</evidence>